<reference evidence="4" key="1">
    <citation type="journal article" date="2019" name="Int. J. Syst. Evol. Microbiol.">
        <title>The Global Catalogue of Microorganisms (GCM) 10K type strain sequencing project: providing services to taxonomists for standard genome sequencing and annotation.</title>
        <authorList>
            <consortium name="The Broad Institute Genomics Platform"/>
            <consortium name="The Broad Institute Genome Sequencing Center for Infectious Disease"/>
            <person name="Wu L."/>
            <person name="Ma J."/>
        </authorList>
    </citation>
    <scope>NUCLEOTIDE SEQUENCE [LARGE SCALE GENOMIC DNA]</scope>
    <source>
        <strain evidence="4">JCM 12125</strain>
    </source>
</reference>
<keyword evidence="4" id="KW-1185">Reference proteome</keyword>
<evidence type="ECO:0000313" key="3">
    <source>
        <dbReference type="EMBL" id="MFC5343150.1"/>
    </source>
</evidence>
<dbReference type="EMBL" id="JBHSLF010000009">
    <property type="protein sequence ID" value="MFC5343150.1"/>
    <property type="molecule type" value="Genomic_DNA"/>
</dbReference>
<sequence>MRRIVWTDHALDELVQIHDYIADFSPSAARRFVMRLRSAGESLDYFADRGRLLANGARELVIVRPYAIRYLVSTSLVEIIDIRHSARKSNNQA</sequence>
<comment type="caution">
    <text evidence="3">The sequence shown here is derived from an EMBL/GenBank/DDBJ whole genome shotgun (WGS) entry which is preliminary data.</text>
</comment>
<proteinExistence type="inferred from homology"/>
<evidence type="ECO:0000256" key="1">
    <source>
        <dbReference type="ARBA" id="ARBA00006226"/>
    </source>
</evidence>
<evidence type="ECO:0000256" key="2">
    <source>
        <dbReference type="ARBA" id="ARBA00022649"/>
    </source>
</evidence>
<gene>
    <name evidence="3" type="ORF">ACFPIE_04440</name>
</gene>
<dbReference type="PANTHER" id="PTHR33755">
    <property type="entry name" value="TOXIN PARE1-RELATED"/>
    <property type="match status" value="1"/>
</dbReference>
<dbReference type="RefSeq" id="WP_374039378.1">
    <property type="nucleotide sequence ID" value="NZ_CP169082.1"/>
</dbReference>
<dbReference type="Pfam" id="PF05016">
    <property type="entry name" value="ParE_toxin"/>
    <property type="match status" value="1"/>
</dbReference>
<dbReference type="Proteomes" id="UP001596152">
    <property type="component" value="Unassembled WGS sequence"/>
</dbReference>
<dbReference type="InterPro" id="IPR051803">
    <property type="entry name" value="TA_system_RelE-like_toxin"/>
</dbReference>
<dbReference type="InterPro" id="IPR007712">
    <property type="entry name" value="RelE/ParE_toxin"/>
</dbReference>
<name>A0ABW0FN12_9CAUL</name>
<evidence type="ECO:0000313" key="4">
    <source>
        <dbReference type="Proteomes" id="UP001596152"/>
    </source>
</evidence>
<dbReference type="InterPro" id="IPR035093">
    <property type="entry name" value="RelE/ParE_toxin_dom_sf"/>
</dbReference>
<protein>
    <submittedName>
        <fullName evidence="3">Type II toxin-antitoxin system RelE/ParE family toxin</fullName>
    </submittedName>
</protein>
<accession>A0ABW0FN12</accession>
<dbReference type="Gene3D" id="3.30.2310.20">
    <property type="entry name" value="RelE-like"/>
    <property type="match status" value="1"/>
</dbReference>
<organism evidence="3 4">
    <name type="scientific">Brevundimonas staleyi</name>
    <dbReference type="NCBI Taxonomy" id="74326"/>
    <lineage>
        <taxon>Bacteria</taxon>
        <taxon>Pseudomonadati</taxon>
        <taxon>Pseudomonadota</taxon>
        <taxon>Alphaproteobacteria</taxon>
        <taxon>Caulobacterales</taxon>
        <taxon>Caulobacteraceae</taxon>
        <taxon>Brevundimonas</taxon>
    </lineage>
</organism>
<keyword evidence="2" id="KW-1277">Toxin-antitoxin system</keyword>
<comment type="similarity">
    <text evidence="1">Belongs to the RelE toxin family.</text>
</comment>